<comment type="caution">
    <text evidence="11">The sequence shown here is derived from an EMBL/GenBank/DDBJ whole genome shotgun (WGS) entry which is preliminary data.</text>
</comment>
<dbReference type="PROSITE" id="PS51449">
    <property type="entry name" value="MTTASE_N"/>
    <property type="match status" value="1"/>
</dbReference>
<evidence type="ECO:0000259" key="9">
    <source>
        <dbReference type="PROSITE" id="PS51449"/>
    </source>
</evidence>
<dbReference type="Pfam" id="PF00919">
    <property type="entry name" value="UPF0004"/>
    <property type="match status" value="1"/>
</dbReference>
<keyword evidence="3" id="KW-0808">Transferase</keyword>
<dbReference type="PROSITE" id="PS01278">
    <property type="entry name" value="MTTASE_RADICAL"/>
    <property type="match status" value="1"/>
</dbReference>
<dbReference type="SMART" id="SM00729">
    <property type="entry name" value="Elp3"/>
    <property type="match status" value="1"/>
</dbReference>
<dbReference type="CDD" id="cd01335">
    <property type="entry name" value="Radical_SAM"/>
    <property type="match status" value="1"/>
</dbReference>
<keyword evidence="2" id="KW-0004">4Fe-4S</keyword>
<keyword evidence="12" id="KW-1185">Reference proteome</keyword>
<dbReference type="InterPro" id="IPR038135">
    <property type="entry name" value="Methylthiotransferase_N_sf"/>
</dbReference>
<evidence type="ECO:0000256" key="2">
    <source>
        <dbReference type="ARBA" id="ARBA00022485"/>
    </source>
</evidence>
<dbReference type="InterPro" id="IPR013848">
    <property type="entry name" value="Methylthiotransferase_N"/>
</dbReference>
<evidence type="ECO:0000256" key="7">
    <source>
        <dbReference type="ARBA" id="ARBA00023014"/>
    </source>
</evidence>
<keyword evidence="5" id="KW-0479">Metal-binding</keyword>
<dbReference type="InterPro" id="IPR006467">
    <property type="entry name" value="MiaB-like_bact"/>
</dbReference>
<dbReference type="SFLD" id="SFLDS00029">
    <property type="entry name" value="Radical_SAM"/>
    <property type="match status" value="1"/>
</dbReference>
<sequence length="440" mass="47990">MAHRRPCADDRPRRHRLHRHHRPRRAPAVTLELLTFGCRLNTYESEAMRDLAGKAGQQGIIVNTCAVTAEAERQARQAIRRAARENPGTPIIVTGCAAQIAPDKWATLPGVTRVIGNADKLKPEAWSLDAPPAPVTDIMAATETAAHLVTEFAGRARAFVQVQQGCDHRCTFCVIPYGRGPSRSVPIGAIVEQVRALVAHGYKEVVLTGVDITSYGPDLPGQPRLGQMVRRLLALVPELPRLRLSSLDPAGMDDDLWRLIAEEPRLMPHLHLSLQHGADLILKRMKRRHLRADALALARRARALRPGLALGADLIAGFPTETDEHFAEMLDLVAQMELAFLHVFPYSERPGTPAARMPALPMPVRKARAAHLRAAGAAGAARFYAARLGEEEAVLFEREDRGHTAHFAPIRLASGQAEPGTLRRLRVTGAEAGGLLAEAA</sequence>
<reference evidence="11 12" key="1">
    <citation type="submission" date="2021-01" db="EMBL/GenBank/DDBJ databases">
        <title>Belnapia mucosa sp. nov. and Belnapia arida sp. nov., isolated from the Tabernas Desert (Almeria, Spain).</title>
        <authorList>
            <person name="Molina-Menor E."/>
            <person name="Vidal-Verdu A."/>
            <person name="Calonge A."/>
            <person name="Satari L."/>
            <person name="Pereto J."/>
            <person name="Porcar M."/>
        </authorList>
    </citation>
    <scope>NUCLEOTIDE SEQUENCE [LARGE SCALE GENOMIC DNA]</scope>
    <source>
        <strain evidence="11 12">T18</strain>
    </source>
</reference>
<dbReference type="InterPro" id="IPR006638">
    <property type="entry name" value="Elp3/MiaA/NifB-like_rSAM"/>
</dbReference>
<evidence type="ECO:0000256" key="6">
    <source>
        <dbReference type="ARBA" id="ARBA00023004"/>
    </source>
</evidence>
<feature type="compositionally biased region" description="Basic and acidic residues" evidence="8">
    <location>
        <begin position="1"/>
        <end position="12"/>
    </location>
</feature>
<feature type="domain" description="Radical SAM core" evidence="10">
    <location>
        <begin position="152"/>
        <end position="382"/>
    </location>
</feature>
<feature type="domain" description="MTTase N-terminal" evidence="9">
    <location>
        <begin position="29"/>
        <end position="131"/>
    </location>
</feature>
<dbReference type="SFLD" id="SFLDG01082">
    <property type="entry name" value="B12-binding_domain_containing"/>
    <property type="match status" value="1"/>
</dbReference>
<proteinExistence type="predicted"/>
<dbReference type="SUPFAM" id="SSF102114">
    <property type="entry name" value="Radical SAM enzymes"/>
    <property type="match status" value="1"/>
</dbReference>
<dbReference type="PANTHER" id="PTHR11918">
    <property type="entry name" value="RADICAL SAM PROTEINS"/>
    <property type="match status" value="1"/>
</dbReference>
<gene>
    <name evidence="11" type="primary">mtaB</name>
    <name evidence="11" type="ORF">JMJ56_03485</name>
</gene>
<accession>A0ABS1TXB5</accession>
<dbReference type="InterPro" id="IPR005839">
    <property type="entry name" value="Methylthiotransferase"/>
</dbReference>
<dbReference type="InterPro" id="IPR020612">
    <property type="entry name" value="Methylthiotransferase_CS"/>
</dbReference>
<dbReference type="InterPro" id="IPR007197">
    <property type="entry name" value="rSAM"/>
</dbReference>
<evidence type="ECO:0000256" key="8">
    <source>
        <dbReference type="SAM" id="MobiDB-lite"/>
    </source>
</evidence>
<dbReference type="NCBIfam" id="TIGR00089">
    <property type="entry name" value="MiaB/RimO family radical SAM methylthiotransferase"/>
    <property type="match status" value="1"/>
</dbReference>
<keyword evidence="6" id="KW-0408">Iron</keyword>
<comment type="cofactor">
    <cofactor evidence="1">
        <name>[4Fe-4S] cluster</name>
        <dbReference type="ChEBI" id="CHEBI:49883"/>
    </cofactor>
</comment>
<dbReference type="NCBIfam" id="TIGR01579">
    <property type="entry name" value="MiaB-like-C"/>
    <property type="match status" value="1"/>
</dbReference>
<dbReference type="EMBL" id="JAETWB010000001">
    <property type="protein sequence ID" value="MBL6077054.1"/>
    <property type="molecule type" value="Genomic_DNA"/>
</dbReference>
<evidence type="ECO:0000256" key="1">
    <source>
        <dbReference type="ARBA" id="ARBA00001966"/>
    </source>
</evidence>
<feature type="region of interest" description="Disordered" evidence="8">
    <location>
        <begin position="1"/>
        <end position="23"/>
    </location>
</feature>
<dbReference type="PANTHER" id="PTHR11918:SF45">
    <property type="entry name" value="THREONYLCARBAMOYLADENOSINE TRNA METHYLTHIOTRANSFERASE"/>
    <property type="match status" value="1"/>
</dbReference>
<dbReference type="PROSITE" id="PS51918">
    <property type="entry name" value="RADICAL_SAM"/>
    <property type="match status" value="1"/>
</dbReference>
<protein>
    <submittedName>
        <fullName evidence="11">tRNA (N(6)-L-threonylcarbamoyladenosine(37)-C(2))-methylthiotransferase MtaB</fullName>
    </submittedName>
</protein>
<evidence type="ECO:0000256" key="5">
    <source>
        <dbReference type="ARBA" id="ARBA00022723"/>
    </source>
</evidence>
<keyword evidence="7" id="KW-0411">Iron-sulfur</keyword>
<evidence type="ECO:0000313" key="12">
    <source>
        <dbReference type="Proteomes" id="UP000660885"/>
    </source>
</evidence>
<evidence type="ECO:0000256" key="4">
    <source>
        <dbReference type="ARBA" id="ARBA00022691"/>
    </source>
</evidence>
<dbReference type="Gene3D" id="3.80.30.20">
    <property type="entry name" value="tm_1862 like domain"/>
    <property type="match status" value="1"/>
</dbReference>
<evidence type="ECO:0000259" key="10">
    <source>
        <dbReference type="PROSITE" id="PS51918"/>
    </source>
</evidence>
<dbReference type="Gene3D" id="3.40.50.12160">
    <property type="entry name" value="Methylthiotransferase, N-terminal domain"/>
    <property type="match status" value="1"/>
</dbReference>
<feature type="compositionally biased region" description="Basic residues" evidence="8">
    <location>
        <begin position="13"/>
        <end position="23"/>
    </location>
</feature>
<dbReference type="Pfam" id="PF04055">
    <property type="entry name" value="Radical_SAM"/>
    <property type="match status" value="1"/>
</dbReference>
<dbReference type="Proteomes" id="UP000660885">
    <property type="component" value="Unassembled WGS sequence"/>
</dbReference>
<dbReference type="InterPro" id="IPR058240">
    <property type="entry name" value="rSAM_sf"/>
</dbReference>
<evidence type="ECO:0000313" key="11">
    <source>
        <dbReference type="EMBL" id="MBL6077054.1"/>
    </source>
</evidence>
<organism evidence="11 12">
    <name type="scientific">Belnapia arida</name>
    <dbReference type="NCBI Taxonomy" id="2804533"/>
    <lineage>
        <taxon>Bacteria</taxon>
        <taxon>Pseudomonadati</taxon>
        <taxon>Pseudomonadota</taxon>
        <taxon>Alphaproteobacteria</taxon>
        <taxon>Acetobacterales</taxon>
        <taxon>Roseomonadaceae</taxon>
        <taxon>Belnapia</taxon>
    </lineage>
</organism>
<keyword evidence="4" id="KW-0949">S-adenosyl-L-methionine</keyword>
<dbReference type="InterPro" id="IPR023404">
    <property type="entry name" value="rSAM_horseshoe"/>
</dbReference>
<evidence type="ECO:0000256" key="3">
    <source>
        <dbReference type="ARBA" id="ARBA00022679"/>
    </source>
</evidence>
<name>A0ABS1TXB5_9PROT</name>